<organism evidence="2 3">
    <name type="scientific">Dactylosporangium salmoneum</name>
    <dbReference type="NCBI Taxonomy" id="53361"/>
    <lineage>
        <taxon>Bacteria</taxon>
        <taxon>Bacillati</taxon>
        <taxon>Actinomycetota</taxon>
        <taxon>Actinomycetes</taxon>
        <taxon>Micromonosporales</taxon>
        <taxon>Micromonosporaceae</taxon>
        <taxon>Dactylosporangium</taxon>
    </lineage>
</organism>
<dbReference type="EMBL" id="BAAARV010000019">
    <property type="protein sequence ID" value="GAA2339163.1"/>
    <property type="molecule type" value="Genomic_DNA"/>
</dbReference>
<gene>
    <name evidence="2" type="ORF">GCM10010170_021080</name>
</gene>
<reference evidence="2 3" key="1">
    <citation type="journal article" date="2019" name="Int. J. Syst. Evol. Microbiol.">
        <title>The Global Catalogue of Microorganisms (GCM) 10K type strain sequencing project: providing services to taxonomists for standard genome sequencing and annotation.</title>
        <authorList>
            <consortium name="The Broad Institute Genomics Platform"/>
            <consortium name="The Broad Institute Genome Sequencing Center for Infectious Disease"/>
            <person name="Wu L."/>
            <person name="Ma J."/>
        </authorList>
    </citation>
    <scope>NUCLEOTIDE SEQUENCE [LARGE SCALE GENOMIC DNA]</scope>
    <source>
        <strain evidence="2 3">JCM 3272</strain>
    </source>
</reference>
<name>A0ABN3FWJ9_9ACTN</name>
<evidence type="ECO:0000313" key="3">
    <source>
        <dbReference type="Proteomes" id="UP001501444"/>
    </source>
</evidence>
<keyword evidence="3" id="KW-1185">Reference proteome</keyword>
<evidence type="ECO:0000313" key="2">
    <source>
        <dbReference type="EMBL" id="GAA2339163.1"/>
    </source>
</evidence>
<feature type="region of interest" description="Disordered" evidence="1">
    <location>
        <begin position="119"/>
        <end position="138"/>
    </location>
</feature>
<dbReference type="Proteomes" id="UP001501444">
    <property type="component" value="Unassembled WGS sequence"/>
</dbReference>
<proteinExistence type="predicted"/>
<dbReference type="RefSeq" id="WP_344612118.1">
    <property type="nucleotide sequence ID" value="NZ_BAAARV010000019.1"/>
</dbReference>
<evidence type="ECO:0000256" key="1">
    <source>
        <dbReference type="SAM" id="MobiDB-lite"/>
    </source>
</evidence>
<sequence length="183" mass="19121">MNCNDSSLFRPGRILLGFTAIGSAGMDNGLGTVRYAPPLVKGAQEPEHHPFGVTGVLGQPGNRKALREHANPGDLPVHGNAFGRWPVLWCGECADHIGRQEAATGGNGRHHTAHRFGVGLPGHDANGPGNEGRTEVGTSPCSITAINATCDRLSRNVARRVQSAGLSSVSITMCGPTSFVHDS</sequence>
<protein>
    <submittedName>
        <fullName evidence="2">Uncharacterized protein</fullName>
    </submittedName>
</protein>
<comment type="caution">
    <text evidence="2">The sequence shown here is derived from an EMBL/GenBank/DDBJ whole genome shotgun (WGS) entry which is preliminary data.</text>
</comment>
<accession>A0ABN3FWJ9</accession>